<dbReference type="InterPro" id="IPR007398">
    <property type="entry name" value="BioG"/>
</dbReference>
<organism evidence="1 2">
    <name type="scientific">Fusobacterium necrogenes</name>
    <dbReference type="NCBI Taxonomy" id="858"/>
    <lineage>
        <taxon>Bacteria</taxon>
        <taxon>Fusobacteriati</taxon>
        <taxon>Fusobacteriota</taxon>
        <taxon>Fusobacteriia</taxon>
        <taxon>Fusobacteriales</taxon>
        <taxon>Fusobacteriaceae</taxon>
        <taxon>Fusobacterium</taxon>
    </lineage>
</organism>
<evidence type="ECO:0000313" key="1">
    <source>
        <dbReference type="EMBL" id="STO31865.1"/>
    </source>
</evidence>
<dbReference type="InterPro" id="IPR029058">
    <property type="entry name" value="AB_hydrolase_fold"/>
</dbReference>
<name>A0A377GY57_9FUSO</name>
<reference evidence="1 2" key="1">
    <citation type="submission" date="2018-06" db="EMBL/GenBank/DDBJ databases">
        <authorList>
            <consortium name="Pathogen Informatics"/>
            <person name="Doyle S."/>
        </authorList>
    </citation>
    <scope>NUCLEOTIDE SEQUENCE [LARGE SCALE GENOMIC DNA]</scope>
    <source>
        <strain evidence="1 2">NCTC10723</strain>
    </source>
</reference>
<dbReference type="Pfam" id="PF04301">
    <property type="entry name" value="BioG"/>
    <property type="match status" value="1"/>
</dbReference>
<dbReference type="Proteomes" id="UP000255328">
    <property type="component" value="Unassembled WGS sequence"/>
</dbReference>
<accession>A0A377GY57</accession>
<dbReference type="RefSeq" id="WP_115270554.1">
    <property type="nucleotide sequence ID" value="NZ_UGGU01000003.1"/>
</dbReference>
<gene>
    <name evidence="1" type="ORF">NCTC10723_01326</name>
</gene>
<dbReference type="OrthoDB" id="89874at2"/>
<evidence type="ECO:0000313" key="2">
    <source>
        <dbReference type="Proteomes" id="UP000255328"/>
    </source>
</evidence>
<proteinExistence type="predicted"/>
<keyword evidence="2" id="KW-1185">Reference proteome</keyword>
<dbReference type="EMBL" id="UGGU01000003">
    <property type="protein sequence ID" value="STO31865.1"/>
    <property type="molecule type" value="Genomic_DNA"/>
</dbReference>
<sequence length="202" mass="23918">MRLILFFNGWGMDSSVIEKVELPKDTEIKVINFPYKLDNLEEYFSEYEDIFLVGWSFGSYYLTKWVLANREIKNFSKVKKIVAINGNGEIIGKFGITPKIFEFTLSTLTPESLIKFYKNMEISEEFKNPKKEFKKILEELEYFKNGYRALENIFTEIIIGIRDKIVPASRQKKYCEESGIKYRELDMGHYPFEFIKAWSEVI</sequence>
<protein>
    <submittedName>
        <fullName evidence="1">Uncharacterized protein conserved in bacteria</fullName>
    </submittedName>
</protein>
<dbReference type="Gene3D" id="3.40.50.1820">
    <property type="entry name" value="alpha/beta hydrolase"/>
    <property type="match status" value="1"/>
</dbReference>
<dbReference type="SUPFAM" id="SSF53474">
    <property type="entry name" value="alpha/beta-Hydrolases"/>
    <property type="match status" value="1"/>
</dbReference>
<dbReference type="AlphaFoldDB" id="A0A377GY57"/>